<protein>
    <submittedName>
        <fullName evidence="2">Uncharacterized protein</fullName>
    </submittedName>
</protein>
<dbReference type="AlphaFoldDB" id="A0A6G9YG60"/>
<feature type="region of interest" description="Disordered" evidence="1">
    <location>
        <begin position="1"/>
        <end position="23"/>
    </location>
</feature>
<proteinExistence type="predicted"/>
<evidence type="ECO:0000256" key="1">
    <source>
        <dbReference type="SAM" id="MobiDB-lite"/>
    </source>
</evidence>
<evidence type="ECO:0000313" key="2">
    <source>
        <dbReference type="EMBL" id="QIS12178.1"/>
    </source>
</evidence>
<organism evidence="2 3">
    <name type="scientific">Nocardia arthritidis</name>
    <dbReference type="NCBI Taxonomy" id="228602"/>
    <lineage>
        <taxon>Bacteria</taxon>
        <taxon>Bacillati</taxon>
        <taxon>Actinomycetota</taxon>
        <taxon>Actinomycetes</taxon>
        <taxon>Mycobacteriales</taxon>
        <taxon>Nocardiaceae</taxon>
        <taxon>Nocardia</taxon>
    </lineage>
</organism>
<dbReference type="Proteomes" id="UP000503540">
    <property type="component" value="Chromosome"/>
</dbReference>
<name>A0A6G9YG60_9NOCA</name>
<sequence>MGIVGTATRHPLRGRTNPAIPGSSSVIVTAHSVTITAVATDSAREFGAAQRIR</sequence>
<gene>
    <name evidence="2" type="ORF">F5544_21575</name>
</gene>
<accession>A0A6G9YG60</accession>
<evidence type="ECO:0000313" key="3">
    <source>
        <dbReference type="Proteomes" id="UP000503540"/>
    </source>
</evidence>
<dbReference type="EMBL" id="CP046172">
    <property type="protein sequence ID" value="QIS12178.1"/>
    <property type="molecule type" value="Genomic_DNA"/>
</dbReference>
<keyword evidence="3" id="KW-1185">Reference proteome</keyword>
<dbReference type="KEGG" id="nah:F5544_21575"/>
<dbReference type="RefSeq" id="WP_167474893.1">
    <property type="nucleotide sequence ID" value="NZ_CP046172.1"/>
</dbReference>
<reference evidence="2 3" key="1">
    <citation type="journal article" date="2019" name="ACS Chem. Biol.">
        <title>Identification and Mobilization of a Cryptic Antibiotic Biosynthesis Gene Locus from a Human-Pathogenic Nocardia Isolate.</title>
        <authorList>
            <person name="Herisse M."/>
            <person name="Ishida K."/>
            <person name="Porter J.L."/>
            <person name="Howden B."/>
            <person name="Hertweck C."/>
            <person name="Stinear T.P."/>
            <person name="Pidot S.J."/>
        </authorList>
    </citation>
    <scope>NUCLEOTIDE SEQUENCE [LARGE SCALE GENOMIC DNA]</scope>
    <source>
        <strain evidence="2 3">AUSMDU00012717</strain>
    </source>
</reference>